<feature type="region of interest" description="Disordered" evidence="1">
    <location>
        <begin position="67"/>
        <end position="100"/>
    </location>
</feature>
<evidence type="ECO:0000256" key="1">
    <source>
        <dbReference type="SAM" id="MobiDB-lite"/>
    </source>
</evidence>
<gene>
    <name evidence="2" type="ORF">MBM_09435</name>
</gene>
<dbReference type="EMBL" id="JH921458">
    <property type="protein sequence ID" value="EKD12401.1"/>
    <property type="molecule type" value="Genomic_DNA"/>
</dbReference>
<dbReference type="HOGENOM" id="CLU_2306699_0_0_1"/>
<dbReference type="KEGG" id="mbe:MBM_09435"/>
<protein>
    <submittedName>
        <fullName evidence="2">Uncharacterized protein</fullName>
    </submittedName>
</protein>
<dbReference type="InParanoid" id="K1WHQ0"/>
<keyword evidence="3" id="KW-1185">Reference proteome</keyword>
<accession>K1WHQ0</accession>
<evidence type="ECO:0000313" key="3">
    <source>
        <dbReference type="Proteomes" id="UP000006753"/>
    </source>
</evidence>
<evidence type="ECO:0000313" key="2">
    <source>
        <dbReference type="EMBL" id="EKD12401.1"/>
    </source>
</evidence>
<reference evidence="2 3" key="1">
    <citation type="journal article" date="2012" name="BMC Genomics">
        <title>Sequencing the genome of Marssonina brunnea reveals fungus-poplar co-evolution.</title>
        <authorList>
            <person name="Zhu S."/>
            <person name="Cao Y.-Z."/>
            <person name="Jiang C."/>
            <person name="Tan B.-Y."/>
            <person name="Wang Z."/>
            <person name="Feng S."/>
            <person name="Zhang L."/>
            <person name="Su X.-H."/>
            <person name="Brejova B."/>
            <person name="Vinar T."/>
            <person name="Xu M."/>
            <person name="Wang M.-X."/>
            <person name="Zhang S.-G."/>
            <person name="Huang M.-R."/>
            <person name="Wu R."/>
            <person name="Zhou Y."/>
        </authorList>
    </citation>
    <scope>NUCLEOTIDE SEQUENCE [LARGE SCALE GENOMIC DNA]</scope>
    <source>
        <strain evidence="2 3">MB_m1</strain>
    </source>
</reference>
<sequence length="100" mass="10599">MAPNRLALSPAAPARLAIEEYVLGVEARGYTLIGGNDPNSVFTESSQKEKVPFACRPTCVFTVEAGHGSSQSTSLHRQEDGVEPVIGVDRDTGSVLASPW</sequence>
<organism evidence="2 3">
    <name type="scientific">Marssonina brunnea f. sp. multigermtubi (strain MB_m1)</name>
    <name type="common">Marssonina leaf spot fungus</name>
    <dbReference type="NCBI Taxonomy" id="1072389"/>
    <lineage>
        <taxon>Eukaryota</taxon>
        <taxon>Fungi</taxon>
        <taxon>Dikarya</taxon>
        <taxon>Ascomycota</taxon>
        <taxon>Pezizomycotina</taxon>
        <taxon>Leotiomycetes</taxon>
        <taxon>Helotiales</taxon>
        <taxon>Drepanopezizaceae</taxon>
        <taxon>Drepanopeziza</taxon>
    </lineage>
</organism>
<name>K1WHQ0_MARBU</name>
<dbReference type="AlphaFoldDB" id="K1WHQ0"/>
<dbReference type="Proteomes" id="UP000006753">
    <property type="component" value="Unassembled WGS sequence"/>
</dbReference>
<proteinExistence type="predicted"/>